<dbReference type="SUPFAM" id="SSF52540">
    <property type="entry name" value="P-loop containing nucleoside triphosphate hydrolases"/>
    <property type="match status" value="1"/>
</dbReference>
<dbReference type="RefSeq" id="WP_013558157.1">
    <property type="nucleotide sequence ID" value="NC_014958.1"/>
</dbReference>
<dbReference type="HOGENOM" id="CLU_016564_1_0_0"/>
<dbReference type="STRING" id="709986.Deima_3025"/>
<dbReference type="AlphaFoldDB" id="E8U3N0"/>
<evidence type="ECO:0000313" key="3">
    <source>
        <dbReference type="Proteomes" id="UP000008635"/>
    </source>
</evidence>
<dbReference type="PANTHER" id="PTHR46411">
    <property type="entry name" value="FAMILY ATPASE, PUTATIVE-RELATED"/>
    <property type="match status" value="1"/>
</dbReference>
<dbReference type="CDD" id="cd19481">
    <property type="entry name" value="RecA-like_protease"/>
    <property type="match status" value="1"/>
</dbReference>
<dbReference type="InterPro" id="IPR003959">
    <property type="entry name" value="ATPase_AAA_core"/>
</dbReference>
<dbReference type="InterPro" id="IPR003593">
    <property type="entry name" value="AAA+_ATPase"/>
</dbReference>
<accession>E8U3N0</accession>
<gene>
    <name evidence="2" type="ordered locus">Deima_3025</name>
</gene>
<dbReference type="Proteomes" id="UP000008635">
    <property type="component" value="Chromosome"/>
</dbReference>
<dbReference type="GO" id="GO:0005524">
    <property type="term" value="F:ATP binding"/>
    <property type="evidence" value="ECO:0007669"/>
    <property type="project" value="InterPro"/>
</dbReference>
<reference evidence="2 3" key="1">
    <citation type="journal article" date="2011" name="Stand. Genomic Sci.">
        <title>Complete genome sequence of Deinococcus maricopensis type strain (LB-34).</title>
        <authorList>
            <person name="Pukall R."/>
            <person name="Zeytun A."/>
            <person name="Lucas S."/>
            <person name="Lapidus A."/>
            <person name="Hammon N."/>
            <person name="Deshpande S."/>
            <person name="Nolan M."/>
            <person name="Cheng J.F."/>
            <person name="Pitluck S."/>
            <person name="Liolios K."/>
            <person name="Pagani I."/>
            <person name="Mikhailova N."/>
            <person name="Ivanova N."/>
            <person name="Mavromatis K."/>
            <person name="Pati A."/>
            <person name="Tapia R."/>
            <person name="Han C."/>
            <person name="Goodwin L."/>
            <person name="Chen A."/>
            <person name="Palaniappan K."/>
            <person name="Land M."/>
            <person name="Hauser L."/>
            <person name="Chang Y.J."/>
            <person name="Jeffries C.D."/>
            <person name="Brambilla E.M."/>
            <person name="Rohde M."/>
            <person name="Goker M."/>
            <person name="Detter J.C."/>
            <person name="Woyke T."/>
            <person name="Bristow J."/>
            <person name="Eisen J.A."/>
            <person name="Markowitz V."/>
            <person name="Hugenholtz P."/>
            <person name="Kyrpides N.C."/>
            <person name="Klenk H.P."/>
        </authorList>
    </citation>
    <scope>NUCLEOTIDE SEQUENCE [LARGE SCALE GENOMIC DNA]</scope>
    <source>
        <strain evidence="3">DSM 21211 / LMG 22137 / NRRL B-23946 / LB-34</strain>
    </source>
</reference>
<dbReference type="InterPro" id="IPR027417">
    <property type="entry name" value="P-loop_NTPase"/>
</dbReference>
<dbReference type="eggNOG" id="COG0464">
    <property type="taxonomic scope" value="Bacteria"/>
</dbReference>
<dbReference type="Pfam" id="PF00004">
    <property type="entry name" value="AAA"/>
    <property type="match status" value="1"/>
</dbReference>
<evidence type="ECO:0000259" key="1">
    <source>
        <dbReference type="SMART" id="SM00382"/>
    </source>
</evidence>
<feature type="domain" description="AAA+ ATPase" evidence="1">
    <location>
        <begin position="424"/>
        <end position="556"/>
    </location>
</feature>
<dbReference type="SMART" id="SM00382">
    <property type="entry name" value="AAA"/>
    <property type="match status" value="1"/>
</dbReference>
<proteinExistence type="predicted"/>
<dbReference type="KEGG" id="dmr:Deima_3025"/>
<protein>
    <submittedName>
        <fullName evidence="2">AAA ATPase central domain protein</fullName>
    </submittedName>
</protein>
<dbReference type="Gene3D" id="3.40.50.300">
    <property type="entry name" value="P-loop containing nucleotide triphosphate hydrolases"/>
    <property type="match status" value="1"/>
</dbReference>
<reference evidence="3" key="2">
    <citation type="submission" date="2011-01" db="EMBL/GenBank/DDBJ databases">
        <title>The complete genome of Deinococcus maricopensis DSM 21211.</title>
        <authorList>
            <consortium name="US DOE Joint Genome Institute (JGI-PGF)"/>
            <person name="Lucas S."/>
            <person name="Copeland A."/>
            <person name="Lapidus A."/>
            <person name="Goodwin L."/>
            <person name="Pitluck S."/>
            <person name="Kyrpides N."/>
            <person name="Mavromatis K."/>
            <person name="Pagani I."/>
            <person name="Ivanova N."/>
            <person name="Ovchinnikova G."/>
            <person name="Zeytun A."/>
            <person name="Detter J.C."/>
            <person name="Han C."/>
            <person name="Land M."/>
            <person name="Hauser L."/>
            <person name="Markowitz V."/>
            <person name="Cheng J.-F."/>
            <person name="Hugenholtz P."/>
            <person name="Woyke T."/>
            <person name="Wu D."/>
            <person name="Pukall R."/>
            <person name="Gehrich-Schroeter G."/>
            <person name="Brambilla E."/>
            <person name="Klenk H.-P."/>
            <person name="Eisen J.A."/>
        </authorList>
    </citation>
    <scope>NUCLEOTIDE SEQUENCE [LARGE SCALE GENOMIC DNA]</scope>
    <source>
        <strain evidence="3">DSM 21211 / LMG 22137 / NRRL B-23946 / LB-34</strain>
    </source>
</reference>
<dbReference type="GO" id="GO:0016887">
    <property type="term" value="F:ATP hydrolysis activity"/>
    <property type="evidence" value="ECO:0007669"/>
    <property type="project" value="InterPro"/>
</dbReference>
<organism evidence="2 3">
    <name type="scientific">Deinococcus maricopensis (strain DSM 21211 / LMG 22137 / NRRL B-23946 / LB-34)</name>
    <dbReference type="NCBI Taxonomy" id="709986"/>
    <lineage>
        <taxon>Bacteria</taxon>
        <taxon>Thermotogati</taxon>
        <taxon>Deinococcota</taxon>
        <taxon>Deinococci</taxon>
        <taxon>Deinococcales</taxon>
        <taxon>Deinococcaceae</taxon>
        <taxon>Deinococcus</taxon>
    </lineage>
</organism>
<sequence>MSLTETTSLFLNAFESAFLPDGPEGPVDLTLPDGPDGRLGHLAEVFTLSTFEQGVLALALACELFPVRFRRVAALHLGFDGDLARGSLTPHLALDWLTGGDPSAFLDGAPLLRWGLLLATPGVTPDHSMRTLRVAPGVLAYAHGADGFDPALSVVAQVITPTTALSESQEALLAQGQKHFSKRADDRAVMLYGSDPQALRDLAAHLMGDRGEVLLVDLAALATRPDDLAGLTRTLGRDTRLKPLGVVLDAGGDLPEGVTLDGTLHSALAAIHGPFVLLSDAPLPLHTERAVLPLEVHKPSAVEQRAHWAAALHISDPDHPGVRQLADQFRMSLDRIDALALEVRASMPGNATYATRTERAWQAARVAGRRRLGSLAQRVTGTSGWDDLVLPAPDLGVLKQIVAHVRHRADVYEVLGARATGRGRALTALFSGPSGTGKTLSAEVLANELKLDLYRIDLSSTVSKYIGETEKNLKRIFDAADDGGCILLFDEADAVFGKRSEVKDAHDRYANVQVNYLLQRLEAFNGLTILTTNLESSMDSAFMRRIQFVLNFRAPGPQERERLWRTAFPDTLDTSGVNFAQLARADIAGGNIRSVAMNAVFMAVSRGEALSDGIVHEALLLEYRKLGRLVLDDGHLWER</sequence>
<name>E8U3N0_DEIML</name>
<dbReference type="EMBL" id="CP002454">
    <property type="protein sequence ID" value="ADV68654.1"/>
    <property type="molecule type" value="Genomic_DNA"/>
</dbReference>
<dbReference type="PANTHER" id="PTHR46411:SF3">
    <property type="entry name" value="AAA+ ATPASE DOMAIN-CONTAINING PROTEIN"/>
    <property type="match status" value="1"/>
</dbReference>
<dbReference type="OrthoDB" id="9806903at2"/>
<keyword evidence="3" id="KW-1185">Reference proteome</keyword>
<evidence type="ECO:0000313" key="2">
    <source>
        <dbReference type="EMBL" id="ADV68654.1"/>
    </source>
</evidence>